<evidence type="ECO:0000256" key="1">
    <source>
        <dbReference type="SAM" id="MobiDB-lite"/>
    </source>
</evidence>
<protein>
    <submittedName>
        <fullName evidence="3">Uncharacterized protein</fullName>
    </submittedName>
</protein>
<evidence type="ECO:0000256" key="2">
    <source>
        <dbReference type="SAM" id="Phobius"/>
    </source>
</evidence>
<feature type="region of interest" description="Disordered" evidence="1">
    <location>
        <begin position="90"/>
        <end position="111"/>
    </location>
</feature>
<keyword evidence="2" id="KW-1133">Transmembrane helix</keyword>
<comment type="caution">
    <text evidence="3">The sequence shown here is derived from an EMBL/GenBank/DDBJ whole genome shotgun (WGS) entry which is preliminary data.</text>
</comment>
<gene>
    <name evidence="3" type="ORF">JZ751_024160</name>
</gene>
<dbReference type="Proteomes" id="UP000824540">
    <property type="component" value="Unassembled WGS sequence"/>
</dbReference>
<proteinExistence type="predicted"/>
<keyword evidence="4" id="KW-1185">Reference proteome</keyword>
<keyword evidence="2" id="KW-0812">Transmembrane</keyword>
<dbReference type="EMBL" id="JAFBMS010000058">
    <property type="protein sequence ID" value="KAG9339129.1"/>
    <property type="molecule type" value="Genomic_DNA"/>
</dbReference>
<keyword evidence="2" id="KW-0472">Membrane</keyword>
<feature type="compositionally biased region" description="Polar residues" evidence="1">
    <location>
        <begin position="97"/>
        <end position="111"/>
    </location>
</feature>
<sequence length="225" mass="24390">MMVITIKVKTSSGHHHQDFMSHRYLALVPAGKRFTALMRSWSSSSFQPLLPPPDPLLACSELREAWRACTSASLSFCSYELPPAQPVGPANDITDPGFTNHSSTSRDNLSLSRNTQKSLTRSFSSCSLLFASALAFFSDSFLAFSSSLNFFILGSQLYASLGSSVLSMPYSSSCSSSSSDSSDSSSSSSSSWKDADTFLSLRLRKASNHRPTGSTWNCTEAGERE</sequence>
<reference evidence="3" key="1">
    <citation type="thesis" date="2021" institute="BYU ScholarsArchive" country="Provo, UT, USA">
        <title>Applications of and Algorithms for Genome Assembly and Genomic Analyses with an Emphasis on Marine Teleosts.</title>
        <authorList>
            <person name="Pickett B.D."/>
        </authorList>
    </citation>
    <scope>NUCLEOTIDE SEQUENCE</scope>
    <source>
        <strain evidence="3">HI-2016</strain>
    </source>
</reference>
<organism evidence="3 4">
    <name type="scientific">Albula glossodonta</name>
    <name type="common">roundjaw bonefish</name>
    <dbReference type="NCBI Taxonomy" id="121402"/>
    <lineage>
        <taxon>Eukaryota</taxon>
        <taxon>Metazoa</taxon>
        <taxon>Chordata</taxon>
        <taxon>Craniata</taxon>
        <taxon>Vertebrata</taxon>
        <taxon>Euteleostomi</taxon>
        <taxon>Actinopterygii</taxon>
        <taxon>Neopterygii</taxon>
        <taxon>Teleostei</taxon>
        <taxon>Albuliformes</taxon>
        <taxon>Albulidae</taxon>
        <taxon>Albula</taxon>
    </lineage>
</organism>
<evidence type="ECO:0000313" key="4">
    <source>
        <dbReference type="Proteomes" id="UP000824540"/>
    </source>
</evidence>
<dbReference type="AlphaFoldDB" id="A0A8T2NFW5"/>
<feature type="transmembrane region" description="Helical" evidence="2">
    <location>
        <begin position="123"/>
        <end position="144"/>
    </location>
</feature>
<accession>A0A8T2NFW5</accession>
<evidence type="ECO:0000313" key="3">
    <source>
        <dbReference type="EMBL" id="KAG9339129.1"/>
    </source>
</evidence>
<name>A0A8T2NFW5_9TELE</name>